<evidence type="ECO:0000256" key="6">
    <source>
        <dbReference type="ARBA" id="ARBA00022989"/>
    </source>
</evidence>
<dbReference type="PANTHER" id="PTHR21137:SF35">
    <property type="entry name" value="ODORANT RECEPTOR 19A-RELATED"/>
    <property type="match status" value="1"/>
</dbReference>
<gene>
    <name evidence="12" type="primary">LOC112048998</name>
</gene>
<evidence type="ECO:0000256" key="1">
    <source>
        <dbReference type="ARBA" id="ARBA00004651"/>
    </source>
</evidence>
<feature type="transmembrane region" description="Helical" evidence="10">
    <location>
        <begin position="43"/>
        <end position="65"/>
    </location>
</feature>
<dbReference type="KEGG" id="bany:112048998"/>
<evidence type="ECO:0000313" key="12">
    <source>
        <dbReference type="RefSeq" id="XP_023942486.2"/>
    </source>
</evidence>
<accession>A0A6J1NHB7</accession>
<dbReference type="GO" id="GO:0004984">
    <property type="term" value="F:olfactory receptor activity"/>
    <property type="evidence" value="ECO:0007669"/>
    <property type="project" value="InterPro"/>
</dbReference>
<evidence type="ECO:0000313" key="11">
    <source>
        <dbReference type="Proteomes" id="UP001652582"/>
    </source>
</evidence>
<evidence type="ECO:0000256" key="10">
    <source>
        <dbReference type="RuleBase" id="RU351113"/>
    </source>
</evidence>
<keyword evidence="2" id="KW-1003">Cell membrane</keyword>
<dbReference type="GO" id="GO:0005886">
    <property type="term" value="C:plasma membrane"/>
    <property type="evidence" value="ECO:0007669"/>
    <property type="project" value="UniProtKB-SubCell"/>
</dbReference>
<dbReference type="Pfam" id="PF02949">
    <property type="entry name" value="7tm_6"/>
    <property type="match status" value="1"/>
</dbReference>
<keyword evidence="9 10" id="KW-0807">Transducer</keyword>
<dbReference type="AlphaFoldDB" id="A0A6J1NHB7"/>
<evidence type="ECO:0000256" key="2">
    <source>
        <dbReference type="ARBA" id="ARBA00022475"/>
    </source>
</evidence>
<sequence length="399" mass="46223">MAAKSQWPLKFEEVTKSSRIFSRFNGSCPNVVTFNKLWWIKNIFWPSYSIFCFYISTYTVIYFNFKNKSYADAIRNGTMSIVGLTVSLKHLLLLRHRGSIKEIIDIMERDYEAAKDFSDNEKKTVIKYAQLGTGICKFWVVVAIITSMLFPVKAIVLMAYYLFKGEFQLVPLMDLSYPFIDEYKNIPIMFCILFFSCFCFAMYAATMYIAFDPLVPVIIAHICGQMELISNRLLNIFSAAKNMEDIHQNLKEINMKLMEIYSIIETLQKNFVVLYEFVMKTTTFLISFSAFQIVEGAKHNGVSVEFVSFFFGAILHFYSPCYFSNLLMDKSEGLRQAIYSCGWEMIPNTRIRKTILLMLTRTTKSLVIRTVFVPICLDTFAEMARQAYGIYNLMNAAWG</sequence>
<keyword evidence="11" id="KW-1185">Reference proteome</keyword>
<evidence type="ECO:0000256" key="4">
    <source>
        <dbReference type="ARBA" id="ARBA00022692"/>
    </source>
</evidence>
<proteinExistence type="inferred from homology"/>
<keyword evidence="6 10" id="KW-1133">Transmembrane helix</keyword>
<protein>
    <recommendedName>
        <fullName evidence="10">Odorant receptor</fullName>
    </recommendedName>
</protein>
<dbReference type="InterPro" id="IPR004117">
    <property type="entry name" value="7tm6_olfct_rcpt"/>
</dbReference>
<keyword evidence="4 10" id="KW-0812">Transmembrane</keyword>
<evidence type="ECO:0000256" key="5">
    <source>
        <dbReference type="ARBA" id="ARBA00022725"/>
    </source>
</evidence>
<organism evidence="11 12">
    <name type="scientific">Bicyclus anynana</name>
    <name type="common">Squinting bush brown butterfly</name>
    <dbReference type="NCBI Taxonomy" id="110368"/>
    <lineage>
        <taxon>Eukaryota</taxon>
        <taxon>Metazoa</taxon>
        <taxon>Ecdysozoa</taxon>
        <taxon>Arthropoda</taxon>
        <taxon>Hexapoda</taxon>
        <taxon>Insecta</taxon>
        <taxon>Pterygota</taxon>
        <taxon>Neoptera</taxon>
        <taxon>Endopterygota</taxon>
        <taxon>Lepidoptera</taxon>
        <taxon>Glossata</taxon>
        <taxon>Ditrysia</taxon>
        <taxon>Papilionoidea</taxon>
        <taxon>Nymphalidae</taxon>
        <taxon>Satyrinae</taxon>
        <taxon>Satyrini</taxon>
        <taxon>Mycalesina</taxon>
        <taxon>Bicyclus</taxon>
    </lineage>
</organism>
<keyword evidence="3 10" id="KW-0716">Sensory transduction</keyword>
<keyword evidence="7 10" id="KW-0472">Membrane</keyword>
<dbReference type="GO" id="GO:0005549">
    <property type="term" value="F:odorant binding"/>
    <property type="evidence" value="ECO:0007669"/>
    <property type="project" value="InterPro"/>
</dbReference>
<feature type="transmembrane region" description="Helical" evidence="10">
    <location>
        <begin position="186"/>
        <end position="211"/>
    </location>
</feature>
<dbReference type="GO" id="GO:0007165">
    <property type="term" value="P:signal transduction"/>
    <property type="evidence" value="ECO:0007669"/>
    <property type="project" value="UniProtKB-KW"/>
</dbReference>
<evidence type="ECO:0000256" key="8">
    <source>
        <dbReference type="ARBA" id="ARBA00023170"/>
    </source>
</evidence>
<evidence type="ECO:0000256" key="9">
    <source>
        <dbReference type="ARBA" id="ARBA00023224"/>
    </source>
</evidence>
<dbReference type="OrthoDB" id="7604726at2759"/>
<comment type="subcellular location">
    <subcellularLocation>
        <location evidence="1 10">Cell membrane</location>
        <topology evidence="1 10">Multi-pass membrane protein</topology>
    </subcellularLocation>
</comment>
<keyword evidence="5 10" id="KW-0552">Olfaction</keyword>
<dbReference type="Proteomes" id="UP001652582">
    <property type="component" value="Chromosome 9"/>
</dbReference>
<dbReference type="GeneID" id="112048998"/>
<feature type="transmembrane region" description="Helical" evidence="10">
    <location>
        <begin position="272"/>
        <end position="294"/>
    </location>
</feature>
<dbReference type="RefSeq" id="XP_023942486.2">
    <property type="nucleotide sequence ID" value="XM_024086718.2"/>
</dbReference>
<feature type="transmembrane region" description="Helical" evidence="10">
    <location>
        <begin position="306"/>
        <end position="328"/>
    </location>
</feature>
<name>A0A6J1NHB7_BICAN</name>
<comment type="caution">
    <text evidence="10">Lacks conserved residue(s) required for the propagation of feature annotation.</text>
</comment>
<keyword evidence="8 10" id="KW-0675">Receptor</keyword>
<dbReference type="PANTHER" id="PTHR21137">
    <property type="entry name" value="ODORANT RECEPTOR"/>
    <property type="match status" value="1"/>
</dbReference>
<reference evidence="12" key="1">
    <citation type="submission" date="2025-08" db="UniProtKB">
        <authorList>
            <consortium name="RefSeq"/>
        </authorList>
    </citation>
    <scope>IDENTIFICATION</scope>
</reference>
<evidence type="ECO:0000256" key="3">
    <source>
        <dbReference type="ARBA" id="ARBA00022606"/>
    </source>
</evidence>
<feature type="transmembrane region" description="Helical" evidence="10">
    <location>
        <begin position="138"/>
        <end position="163"/>
    </location>
</feature>
<comment type="similarity">
    <text evidence="10">Belongs to the insect chemoreceptor superfamily. Heteromeric odorant receptor channel (TC 1.A.69) family.</text>
</comment>
<evidence type="ECO:0000256" key="7">
    <source>
        <dbReference type="ARBA" id="ARBA00023136"/>
    </source>
</evidence>